<feature type="domain" description="Amino acid transporter transmembrane" evidence="10">
    <location>
        <begin position="247"/>
        <end position="672"/>
    </location>
</feature>
<feature type="transmembrane region" description="Helical" evidence="9">
    <location>
        <begin position="432"/>
        <end position="456"/>
    </location>
</feature>
<evidence type="ECO:0000256" key="3">
    <source>
        <dbReference type="ARBA" id="ARBA00022448"/>
    </source>
</evidence>
<evidence type="ECO:0000313" key="11">
    <source>
        <dbReference type="EMBL" id="WFD34704.1"/>
    </source>
</evidence>
<dbReference type="EMBL" id="CP119878">
    <property type="protein sequence ID" value="WFD34704.1"/>
    <property type="molecule type" value="Genomic_DNA"/>
</dbReference>
<keyword evidence="12" id="KW-1185">Reference proteome</keyword>
<dbReference type="GO" id="GO:0005774">
    <property type="term" value="C:vacuolar membrane"/>
    <property type="evidence" value="ECO:0007669"/>
    <property type="project" value="TreeGrafter"/>
</dbReference>
<feature type="transmembrane region" description="Helical" evidence="9">
    <location>
        <begin position="468"/>
        <end position="492"/>
    </location>
</feature>
<dbReference type="InterPro" id="IPR013057">
    <property type="entry name" value="AA_transpt_TM"/>
</dbReference>
<feature type="region of interest" description="Disordered" evidence="8">
    <location>
        <begin position="29"/>
        <end position="186"/>
    </location>
</feature>
<reference evidence="11" key="1">
    <citation type="submission" date="2023-03" db="EMBL/GenBank/DDBJ databases">
        <title>Mating type loci evolution in Malassezia.</title>
        <authorList>
            <person name="Coelho M.A."/>
        </authorList>
    </citation>
    <scope>NUCLEOTIDE SEQUENCE</scope>
    <source>
        <strain evidence="11">CBS 11721</strain>
    </source>
</reference>
<feature type="transmembrane region" description="Helical" evidence="9">
    <location>
        <begin position="392"/>
        <end position="412"/>
    </location>
</feature>
<keyword evidence="4 9" id="KW-0812">Transmembrane</keyword>
<gene>
    <name evidence="11" type="ORF">MCUN1_001548</name>
</gene>
<keyword evidence="6 9" id="KW-1133">Transmembrane helix</keyword>
<feature type="region of interest" description="Disordered" evidence="8">
    <location>
        <begin position="200"/>
        <end position="219"/>
    </location>
</feature>
<evidence type="ECO:0000259" key="10">
    <source>
        <dbReference type="Pfam" id="PF01490"/>
    </source>
</evidence>
<comment type="similarity">
    <text evidence="2">Belongs to the amino acid/polyamine transporter 2 family.</text>
</comment>
<keyword evidence="3" id="KW-0813">Transport</keyword>
<dbReference type="AlphaFoldDB" id="A0AAF0ET90"/>
<feature type="transmembrane region" description="Helical" evidence="9">
    <location>
        <begin position="512"/>
        <end position="533"/>
    </location>
</feature>
<evidence type="ECO:0000256" key="2">
    <source>
        <dbReference type="ARBA" id="ARBA00008066"/>
    </source>
</evidence>
<evidence type="ECO:0000256" key="4">
    <source>
        <dbReference type="ARBA" id="ARBA00022692"/>
    </source>
</evidence>
<feature type="transmembrane region" description="Helical" evidence="9">
    <location>
        <begin position="367"/>
        <end position="385"/>
    </location>
</feature>
<feature type="transmembrane region" description="Helical" evidence="9">
    <location>
        <begin position="655"/>
        <end position="676"/>
    </location>
</feature>
<evidence type="ECO:0000256" key="7">
    <source>
        <dbReference type="ARBA" id="ARBA00023136"/>
    </source>
</evidence>
<feature type="transmembrane region" description="Helical" evidence="9">
    <location>
        <begin position="619"/>
        <end position="643"/>
    </location>
</feature>
<dbReference type="PANTHER" id="PTHR22950:SF692">
    <property type="entry name" value="TRANSMEMBRANE AMINO ACID TRANSPORTER FAMILY PROTEIN"/>
    <property type="match status" value="1"/>
</dbReference>
<dbReference type="Proteomes" id="UP001219933">
    <property type="component" value="Chromosome 2"/>
</dbReference>
<dbReference type="Pfam" id="PF01490">
    <property type="entry name" value="Aa_trans"/>
    <property type="match status" value="1"/>
</dbReference>
<evidence type="ECO:0000256" key="8">
    <source>
        <dbReference type="SAM" id="MobiDB-lite"/>
    </source>
</evidence>
<keyword evidence="5" id="KW-0029">Amino-acid transport</keyword>
<keyword evidence="7 9" id="KW-0472">Membrane</keyword>
<feature type="transmembrane region" description="Helical" evidence="9">
    <location>
        <begin position="596"/>
        <end position="613"/>
    </location>
</feature>
<evidence type="ECO:0000256" key="5">
    <source>
        <dbReference type="ARBA" id="ARBA00022970"/>
    </source>
</evidence>
<feature type="transmembrane region" description="Helical" evidence="9">
    <location>
        <begin position="252"/>
        <end position="271"/>
    </location>
</feature>
<comment type="subcellular location">
    <subcellularLocation>
        <location evidence="1">Membrane</location>
        <topology evidence="1">Multi-pass membrane protein</topology>
    </subcellularLocation>
</comment>
<dbReference type="PANTHER" id="PTHR22950">
    <property type="entry name" value="AMINO ACID TRANSPORTER"/>
    <property type="match status" value="1"/>
</dbReference>
<feature type="transmembrane region" description="Helical" evidence="9">
    <location>
        <begin position="277"/>
        <end position="295"/>
    </location>
</feature>
<feature type="compositionally biased region" description="Basic and acidic residues" evidence="8">
    <location>
        <begin position="161"/>
        <end position="180"/>
    </location>
</feature>
<protein>
    <recommendedName>
        <fullName evidence="10">Amino acid transporter transmembrane domain-containing protein</fullName>
    </recommendedName>
</protein>
<evidence type="ECO:0000256" key="9">
    <source>
        <dbReference type="SAM" id="Phobius"/>
    </source>
</evidence>
<accession>A0AAF0ET90</accession>
<proteinExistence type="inferred from homology"/>
<sequence>MRYRDLIWSYSRSQAYFGDNITTSPSFVERHWHGNTDGETAESEADVDNDSEVVQTTDAETDCGDDSADEGSVASVRVRDRPTTGVANTKMYWSGLDQQGTKSTSSSKSERKAFSRRSGSNPRSFDEGLSDEAPEESVRCRNRSPKRLGTASPQLGARVLHSLEPDREHSRPPRDSEAYRPRSRSRLRHNLRAAAPHLRDPYHFDDSASSAAHTRQADEETALLQTPVSAAASMPVESEIVLGHGLSTFWQTWFNTVNALVGVGILALPLAFSYAGWTLGLVLFMLCGGLTNYTGKVLARILARESSLYTYADIGGFAFGPAMRFLVSSIFYIEMFTVSVALIVLAGDTLAVVFYGSAVEAHPEAGTFFKLLTLVLTLPTLFLPLHLLSPVSLIGIFSIVVLFFVILVDGFVKPEAPGSLHDPAQTSFLPDWNRVAMCFGLIMAGFSSHPIIPSLYRDMKSPRHFGRMLDLAYIAAAALYISVGVLGYLMFGNDVSDEVSSDLARTPGYPKVLTLVMISLMAINPLTKFVLAVRPLHVTIERAIGIGEAPPTVPDMPPSLSHIHVPEVLEAESCFPAFEGTNNVDEQTARAPVARIAVRITIALVVTATAIAFPRLEQIMGFLGAFLAFVTCILGPLLAKLVLFGQEMSRGEIALDLGILTVTFTLSAIGTIWAFVPKSD</sequence>
<feature type="transmembrane region" description="Helical" evidence="9">
    <location>
        <begin position="331"/>
        <end position="355"/>
    </location>
</feature>
<evidence type="ECO:0000256" key="1">
    <source>
        <dbReference type="ARBA" id="ARBA00004141"/>
    </source>
</evidence>
<name>A0AAF0ET90_9BASI</name>
<dbReference type="GO" id="GO:0015179">
    <property type="term" value="F:L-amino acid transmembrane transporter activity"/>
    <property type="evidence" value="ECO:0007669"/>
    <property type="project" value="TreeGrafter"/>
</dbReference>
<feature type="compositionally biased region" description="Acidic residues" evidence="8">
    <location>
        <begin position="59"/>
        <end position="69"/>
    </location>
</feature>
<feature type="compositionally biased region" description="Acidic residues" evidence="8">
    <location>
        <begin position="39"/>
        <end position="51"/>
    </location>
</feature>
<evidence type="ECO:0000313" key="12">
    <source>
        <dbReference type="Proteomes" id="UP001219933"/>
    </source>
</evidence>
<organism evidence="11 12">
    <name type="scientific">Malassezia cuniculi</name>
    <dbReference type="NCBI Taxonomy" id="948313"/>
    <lineage>
        <taxon>Eukaryota</taxon>
        <taxon>Fungi</taxon>
        <taxon>Dikarya</taxon>
        <taxon>Basidiomycota</taxon>
        <taxon>Ustilaginomycotina</taxon>
        <taxon>Malasseziomycetes</taxon>
        <taxon>Malasseziales</taxon>
        <taxon>Malasseziaceae</taxon>
        <taxon>Malassezia</taxon>
    </lineage>
</organism>
<evidence type="ECO:0000256" key="6">
    <source>
        <dbReference type="ARBA" id="ARBA00022989"/>
    </source>
</evidence>